<reference evidence="3" key="1">
    <citation type="submission" date="2023-01" db="EMBL/GenBank/DDBJ databases">
        <authorList>
            <person name="Van Ghelder C."/>
            <person name="Rancurel C."/>
        </authorList>
    </citation>
    <scope>NUCLEOTIDE SEQUENCE</scope>
    <source>
        <strain evidence="3">CNCM I-4278</strain>
    </source>
</reference>
<evidence type="ECO:0008006" key="5">
    <source>
        <dbReference type="Google" id="ProtNLM"/>
    </source>
</evidence>
<feature type="domain" description="Scytalone dehydratase-like protein Arp1 N-terminal" evidence="2">
    <location>
        <begin position="105"/>
        <end position="199"/>
    </location>
</feature>
<dbReference type="Pfam" id="PF26053">
    <property type="entry name" value="DUF8016"/>
    <property type="match status" value="1"/>
</dbReference>
<dbReference type="Gene3D" id="3.90.1300.10">
    <property type="entry name" value="Amidase signature (AS) domain"/>
    <property type="match status" value="1"/>
</dbReference>
<dbReference type="PANTHER" id="PTHR46310:SF7">
    <property type="entry name" value="AMIDASE 1"/>
    <property type="match status" value="1"/>
</dbReference>
<gene>
    <name evidence="3" type="ORF">PDIGIT_LOCUS412</name>
</gene>
<comment type="caution">
    <text evidence="3">The sequence shown here is derived from an EMBL/GenBank/DDBJ whole genome shotgun (WGS) entry which is preliminary data.</text>
</comment>
<accession>A0A9W4XD54</accession>
<feature type="domain" description="Amidase" evidence="1">
    <location>
        <begin position="269"/>
        <end position="409"/>
    </location>
</feature>
<dbReference type="AlphaFoldDB" id="A0A9W4XD54"/>
<organism evidence="3 4">
    <name type="scientific">Periconia digitata</name>
    <dbReference type="NCBI Taxonomy" id="1303443"/>
    <lineage>
        <taxon>Eukaryota</taxon>
        <taxon>Fungi</taxon>
        <taxon>Dikarya</taxon>
        <taxon>Ascomycota</taxon>
        <taxon>Pezizomycotina</taxon>
        <taxon>Dothideomycetes</taxon>
        <taxon>Pleosporomycetidae</taxon>
        <taxon>Pleosporales</taxon>
        <taxon>Massarineae</taxon>
        <taxon>Periconiaceae</taxon>
        <taxon>Periconia</taxon>
    </lineage>
</organism>
<dbReference type="SUPFAM" id="SSF75304">
    <property type="entry name" value="Amidase signature (AS) enzymes"/>
    <property type="match status" value="1"/>
</dbReference>
<dbReference type="InterPro" id="IPR023631">
    <property type="entry name" value="Amidase_dom"/>
</dbReference>
<dbReference type="Proteomes" id="UP001152607">
    <property type="component" value="Unassembled WGS sequence"/>
</dbReference>
<evidence type="ECO:0000313" key="4">
    <source>
        <dbReference type="Proteomes" id="UP001152607"/>
    </source>
</evidence>
<dbReference type="InterPro" id="IPR058329">
    <property type="entry name" value="Arp1_N"/>
</dbReference>
<name>A0A9W4XD54_9PLEO</name>
<protein>
    <recommendedName>
        <fullName evidence="5">Amidase domain-containing protein</fullName>
    </recommendedName>
</protein>
<sequence length="541" mass="60721">MKRGSINLFTLRIASKLPHGGHDSAFFRHSVILPLSSQAQILHNSHIPRSKVITSPTPKSSRFPYHSRGIMPSKSVQLSQYHSSNHCYLIHPQVQGTLAGSASFLHVPMPVVLLNYAKIKTQELDFIFAEFERQDDVLSRDFLNECETIVVQDQSGNADNRETDAEVQRLIGDRSFERLAHTLADADPLPEGPYFLVGSNIHQAWKLYADTFDTLSVAVIPENIDKADTNFSALASLHPEGIWKHVTVPSRLHHPKTANKPLAGKRITIKDNYRLAETAEFVKRLLALGAVVVGKSRMSAFASSEEPTDQWVDFHAPFNPRGDGYQTPAGSSNGAAAALSGYPWLDFSVATDTSGSIRYPAAICGLYGLRYTSHTLPVNGLVPCCRELDAVGVLGRDIDTLLEFVSLTALCNSGDPSKFPTHIIYPKDFLPYNEEPVQAILEEFVQKLESFLDTKRTVVSLADRWEQCKPQEADNKTIKEFLAKTGFNPFYYDGYHTFDQFRQDHLEKFKSDVYVGPYMRWKWYGSLNDMNSHDNKIPDHF</sequence>
<proteinExistence type="predicted"/>
<evidence type="ECO:0000259" key="1">
    <source>
        <dbReference type="Pfam" id="PF01425"/>
    </source>
</evidence>
<evidence type="ECO:0000313" key="3">
    <source>
        <dbReference type="EMBL" id="CAI6236322.1"/>
    </source>
</evidence>
<dbReference type="InterPro" id="IPR036928">
    <property type="entry name" value="AS_sf"/>
</dbReference>
<dbReference type="OrthoDB" id="5423360at2759"/>
<dbReference type="Pfam" id="PF01425">
    <property type="entry name" value="Amidase"/>
    <property type="match status" value="1"/>
</dbReference>
<keyword evidence="4" id="KW-1185">Reference proteome</keyword>
<dbReference type="EMBL" id="CAOQHR010000001">
    <property type="protein sequence ID" value="CAI6236322.1"/>
    <property type="molecule type" value="Genomic_DNA"/>
</dbReference>
<dbReference type="PANTHER" id="PTHR46310">
    <property type="entry name" value="AMIDASE 1"/>
    <property type="match status" value="1"/>
</dbReference>
<evidence type="ECO:0000259" key="2">
    <source>
        <dbReference type="Pfam" id="PF26053"/>
    </source>
</evidence>